<keyword evidence="2" id="KW-1133">Transmembrane helix</keyword>
<dbReference type="AlphaFoldDB" id="A0A0F9DQS6"/>
<accession>A0A0F9DQS6</accession>
<comment type="caution">
    <text evidence="3">The sequence shown here is derived from an EMBL/GenBank/DDBJ whole genome shotgun (WGS) entry which is preliminary data.</text>
</comment>
<dbReference type="Pfam" id="PF09527">
    <property type="entry name" value="ATPase_gene1"/>
    <property type="match status" value="1"/>
</dbReference>
<sequence length="92" mass="10004">MGEKGALKDLLSASTLGIHLVAATFVGLAVGYFLDGFFGTKPWLTMIFLFLGIGTGFRDIFRMIKRQNDQEQKDQEGTDDGPGDGLNDESSD</sequence>
<feature type="transmembrane region" description="Helical" evidence="2">
    <location>
        <begin position="40"/>
        <end position="57"/>
    </location>
</feature>
<keyword evidence="2" id="KW-0812">Transmembrane</keyword>
<protein>
    <recommendedName>
        <fullName evidence="4">ATP synthase protein I</fullName>
    </recommendedName>
</protein>
<organism evidence="3">
    <name type="scientific">marine sediment metagenome</name>
    <dbReference type="NCBI Taxonomy" id="412755"/>
    <lineage>
        <taxon>unclassified sequences</taxon>
        <taxon>metagenomes</taxon>
        <taxon>ecological metagenomes</taxon>
    </lineage>
</organism>
<evidence type="ECO:0000256" key="2">
    <source>
        <dbReference type="SAM" id="Phobius"/>
    </source>
</evidence>
<reference evidence="3" key="1">
    <citation type="journal article" date="2015" name="Nature">
        <title>Complex archaea that bridge the gap between prokaryotes and eukaryotes.</title>
        <authorList>
            <person name="Spang A."/>
            <person name="Saw J.H."/>
            <person name="Jorgensen S.L."/>
            <person name="Zaremba-Niedzwiedzka K."/>
            <person name="Martijn J."/>
            <person name="Lind A.E."/>
            <person name="van Eijk R."/>
            <person name="Schleper C."/>
            <person name="Guy L."/>
            <person name="Ettema T.J."/>
        </authorList>
    </citation>
    <scope>NUCLEOTIDE SEQUENCE</scope>
</reference>
<gene>
    <name evidence="3" type="ORF">LCGC14_2517550</name>
</gene>
<feature type="compositionally biased region" description="Acidic residues" evidence="1">
    <location>
        <begin position="77"/>
        <end position="92"/>
    </location>
</feature>
<evidence type="ECO:0000313" key="3">
    <source>
        <dbReference type="EMBL" id="KKL14253.1"/>
    </source>
</evidence>
<dbReference type="EMBL" id="LAZR01040531">
    <property type="protein sequence ID" value="KKL14253.1"/>
    <property type="molecule type" value="Genomic_DNA"/>
</dbReference>
<evidence type="ECO:0008006" key="4">
    <source>
        <dbReference type="Google" id="ProtNLM"/>
    </source>
</evidence>
<keyword evidence="2" id="KW-0472">Membrane</keyword>
<name>A0A0F9DQS6_9ZZZZ</name>
<dbReference type="InterPro" id="IPR032820">
    <property type="entry name" value="ATPase_put"/>
</dbReference>
<feature type="region of interest" description="Disordered" evidence="1">
    <location>
        <begin position="68"/>
        <end position="92"/>
    </location>
</feature>
<proteinExistence type="predicted"/>
<feature type="transmembrane region" description="Helical" evidence="2">
    <location>
        <begin position="12"/>
        <end position="34"/>
    </location>
</feature>
<evidence type="ECO:0000256" key="1">
    <source>
        <dbReference type="SAM" id="MobiDB-lite"/>
    </source>
</evidence>